<name>A0ABQ8IZL5_DERPT</name>
<keyword evidence="2" id="KW-1185">Reference proteome</keyword>
<dbReference type="Proteomes" id="UP000887458">
    <property type="component" value="Unassembled WGS sequence"/>
</dbReference>
<organism evidence="1 2">
    <name type="scientific">Dermatophagoides pteronyssinus</name>
    <name type="common">European house dust mite</name>
    <dbReference type="NCBI Taxonomy" id="6956"/>
    <lineage>
        <taxon>Eukaryota</taxon>
        <taxon>Metazoa</taxon>
        <taxon>Ecdysozoa</taxon>
        <taxon>Arthropoda</taxon>
        <taxon>Chelicerata</taxon>
        <taxon>Arachnida</taxon>
        <taxon>Acari</taxon>
        <taxon>Acariformes</taxon>
        <taxon>Sarcoptiformes</taxon>
        <taxon>Astigmata</taxon>
        <taxon>Psoroptidia</taxon>
        <taxon>Analgoidea</taxon>
        <taxon>Pyroglyphidae</taxon>
        <taxon>Dermatophagoidinae</taxon>
        <taxon>Dermatophagoides</taxon>
    </lineage>
</organism>
<proteinExistence type="predicted"/>
<comment type="caution">
    <text evidence="1">The sequence shown here is derived from an EMBL/GenBank/DDBJ whole genome shotgun (WGS) entry which is preliminary data.</text>
</comment>
<dbReference type="EMBL" id="NJHN03000095">
    <property type="protein sequence ID" value="KAH9415746.1"/>
    <property type="molecule type" value="Genomic_DNA"/>
</dbReference>
<evidence type="ECO:0000313" key="1">
    <source>
        <dbReference type="EMBL" id="KAH9415746.1"/>
    </source>
</evidence>
<protein>
    <submittedName>
        <fullName evidence="1">Uncharacterized protein</fullName>
    </submittedName>
</protein>
<evidence type="ECO:0000313" key="2">
    <source>
        <dbReference type="Proteomes" id="UP000887458"/>
    </source>
</evidence>
<accession>A0ABQ8IZL5</accession>
<reference evidence="1 2" key="1">
    <citation type="journal article" date="2018" name="J. Allergy Clin. Immunol.">
        <title>High-quality assembly of Dermatophagoides pteronyssinus genome and transcriptome reveals a wide range of novel allergens.</title>
        <authorList>
            <person name="Liu X.Y."/>
            <person name="Yang K.Y."/>
            <person name="Wang M.Q."/>
            <person name="Kwok J.S."/>
            <person name="Zeng X."/>
            <person name="Yang Z."/>
            <person name="Xiao X.J."/>
            <person name="Lau C.P."/>
            <person name="Li Y."/>
            <person name="Huang Z.M."/>
            <person name="Ba J.G."/>
            <person name="Yim A.K."/>
            <person name="Ouyang C.Y."/>
            <person name="Ngai S.M."/>
            <person name="Chan T.F."/>
            <person name="Leung E.L."/>
            <person name="Liu L."/>
            <person name="Liu Z.G."/>
            <person name="Tsui S.K."/>
        </authorList>
    </citation>
    <scope>NUCLEOTIDE SEQUENCE [LARGE SCALE GENOMIC DNA]</scope>
    <source>
        <strain evidence="1">Derp</strain>
    </source>
</reference>
<sequence length="616" mass="73463">MNQQFEFDPIDKPRLATIFSTYQSPIINDEYTNFIQHLKLLRTNIVKNSLQISPDCSFNFGLIDYKLTHIFLSQIFFNTKTEDIDHEEVKQYFSPVFELFDCCKFSIDTDLFVKICNDLQLTIYALHFKQCYQLQLSLTMDDESEEFFRTLWISIRECYTDYIYASDSFFISKTKMFTSISNYISNRCQLIEKVFFIATDGQDNCNHSNKIDLNKHDEWVDNFSIWSFEFMIKNIHQYHKIALFDFIHKNLEITMENPIEYLTKAQSNYFWTRWIRANQAIENYDLIFLIITSDELRSYPRLHQKLFELSFIVLVYRNVENVSLMRRLFSQRINRFSLKSFSFIHSKSSSYLLIDKQFLDLKVKFDSEYFWSNTIVHQTTFQILYGTFIDPEHSLNHLMNQIVMHHSNLLHRYMAHLFGNQLVDILNASSGNVTDIISFSSNEDEHELNLSIIDKLLLQIIIDKCDLIQMNNLRNLLNNLHKFNLIESERLFAYLLAYFDHESSAAAINYQLKLLKSVPELFRKQKSKWTGKHFSLITAYLFDILFKFWNEPIQRELICDVIDTYLQNCNPHIINEREIDSLYSLLLKRSGSYKMNNFDFDVSIIYIINEYLLFSS</sequence>
<reference evidence="1 2" key="2">
    <citation type="journal article" date="2022" name="Mol. Biol. Evol.">
        <title>Comparative Genomics Reveals Insights into the Divergent Evolution of Astigmatic Mites and Household Pest Adaptations.</title>
        <authorList>
            <person name="Xiong Q."/>
            <person name="Wan A.T."/>
            <person name="Liu X."/>
            <person name="Fung C.S."/>
            <person name="Xiao X."/>
            <person name="Malainual N."/>
            <person name="Hou J."/>
            <person name="Wang L."/>
            <person name="Wang M."/>
            <person name="Yang K.Y."/>
            <person name="Cui Y."/>
            <person name="Leung E.L."/>
            <person name="Nong W."/>
            <person name="Shin S.K."/>
            <person name="Au S.W."/>
            <person name="Jeong K.Y."/>
            <person name="Chew F.T."/>
            <person name="Hui J.H."/>
            <person name="Leung T.F."/>
            <person name="Tungtrongchitr A."/>
            <person name="Zhong N."/>
            <person name="Liu Z."/>
            <person name="Tsui S.K."/>
        </authorList>
    </citation>
    <scope>NUCLEOTIDE SEQUENCE [LARGE SCALE GENOMIC DNA]</scope>
    <source>
        <strain evidence="1">Derp</strain>
    </source>
</reference>
<gene>
    <name evidence="1" type="ORF">DERP_000237</name>
</gene>